<accession>A0A6A4H127</accession>
<reference evidence="1" key="1">
    <citation type="journal article" date="2019" name="Environ. Microbiol.">
        <title>Fungal ecological strategies reflected in gene transcription - a case study of two litter decomposers.</title>
        <authorList>
            <person name="Barbi F."/>
            <person name="Kohler A."/>
            <person name="Barry K."/>
            <person name="Baskaran P."/>
            <person name="Daum C."/>
            <person name="Fauchery L."/>
            <person name="Ihrmark K."/>
            <person name="Kuo A."/>
            <person name="LaButti K."/>
            <person name="Lipzen A."/>
            <person name="Morin E."/>
            <person name="Grigoriev I.V."/>
            <person name="Henrissat B."/>
            <person name="Lindahl B."/>
            <person name="Martin F."/>
        </authorList>
    </citation>
    <scope>NUCLEOTIDE SEQUENCE</scope>
    <source>
        <strain evidence="1">JB14</strain>
    </source>
</reference>
<evidence type="ECO:0000313" key="1">
    <source>
        <dbReference type="EMBL" id="KAE9390897.1"/>
    </source>
</evidence>
<name>A0A6A4H127_9AGAR</name>
<dbReference type="EMBL" id="ML769642">
    <property type="protein sequence ID" value="KAE9390897.1"/>
    <property type="molecule type" value="Genomic_DNA"/>
</dbReference>
<proteinExistence type="predicted"/>
<evidence type="ECO:0000313" key="2">
    <source>
        <dbReference type="Proteomes" id="UP000799118"/>
    </source>
</evidence>
<sequence length="188" mass="20959">MEEQLIPYGIGTVCGSRSIRVDSGAWGQGTGSGMTFIYHFSQYNRLAMQVDYYNSIRALPENEALERRRMTDKKQTSLQSSQQQAEFLPGVLVNGFGTYLQAARNDRLTAYQIQGPKAYKLGSGASSFPSFGKKRSKSKVKGSEQASGSWKMFLQDSTVGVVYRRNRKQPIQCSQQLSVLILKISIHA</sequence>
<organism evidence="1 2">
    <name type="scientific">Gymnopus androsaceus JB14</name>
    <dbReference type="NCBI Taxonomy" id="1447944"/>
    <lineage>
        <taxon>Eukaryota</taxon>
        <taxon>Fungi</taxon>
        <taxon>Dikarya</taxon>
        <taxon>Basidiomycota</taxon>
        <taxon>Agaricomycotina</taxon>
        <taxon>Agaricomycetes</taxon>
        <taxon>Agaricomycetidae</taxon>
        <taxon>Agaricales</taxon>
        <taxon>Marasmiineae</taxon>
        <taxon>Omphalotaceae</taxon>
        <taxon>Gymnopus</taxon>
    </lineage>
</organism>
<keyword evidence="2" id="KW-1185">Reference proteome</keyword>
<protein>
    <submittedName>
        <fullName evidence="1">Uncharacterized protein</fullName>
    </submittedName>
</protein>
<dbReference type="AlphaFoldDB" id="A0A6A4H127"/>
<gene>
    <name evidence="1" type="ORF">BT96DRAFT_1063050</name>
</gene>
<dbReference type="Proteomes" id="UP000799118">
    <property type="component" value="Unassembled WGS sequence"/>
</dbReference>